<organism evidence="2">
    <name type="scientific">Ips pini</name>
    <name type="common">Pine engraver beetle</name>
    <dbReference type="NCBI Taxonomy" id="102803"/>
    <lineage>
        <taxon>Eukaryota</taxon>
        <taxon>Metazoa</taxon>
        <taxon>Ecdysozoa</taxon>
        <taxon>Arthropoda</taxon>
        <taxon>Hexapoda</taxon>
        <taxon>Insecta</taxon>
        <taxon>Pterygota</taxon>
        <taxon>Neoptera</taxon>
        <taxon>Endopterygota</taxon>
        <taxon>Coleoptera</taxon>
        <taxon>Polyphaga</taxon>
        <taxon>Cucujiformia</taxon>
        <taxon>Curculionidae</taxon>
        <taxon>Scolytinae</taxon>
        <taxon>Ips</taxon>
    </lineage>
</organism>
<dbReference type="PANTHER" id="PTHR11012:SF55">
    <property type="entry name" value="BHLH DOMAIN-CONTAINING PROTEIN"/>
    <property type="match status" value="1"/>
</dbReference>
<proteinExistence type="evidence at transcript level"/>
<feature type="domain" description="CHK kinase-like" evidence="1">
    <location>
        <begin position="134"/>
        <end position="328"/>
    </location>
</feature>
<dbReference type="AlphaFoldDB" id="Q5FYF7"/>
<protein>
    <submittedName>
        <fullName evidence="2">10G08</fullName>
    </submittedName>
</protein>
<reference evidence="2" key="1">
    <citation type="journal article" date="2008" name="Insect Biochem. Mol. Biol.">
        <title>Isolation, endocrine regulation and transcript distribution of a putative primary JH-responsive gene from the pine engraver, Ips pini (Coleoptera: Scolytidae).</title>
        <authorList>
            <person name="Bearfield J.C."/>
            <person name="Box C.D."/>
            <person name="Keeling C.I."/>
            <person name="Young S."/>
            <person name="Blomquist G.J."/>
            <person name="Tittiger C."/>
        </authorList>
    </citation>
    <scope>NUCLEOTIDE SEQUENCE</scope>
</reference>
<evidence type="ECO:0000313" key="2">
    <source>
        <dbReference type="EMBL" id="AAW57431.1"/>
    </source>
</evidence>
<dbReference type="EMBL" id="AY875646">
    <property type="protein sequence ID" value="AAW57431.1"/>
    <property type="molecule type" value="mRNA"/>
</dbReference>
<sequence length="410" mass="47550">MPDCIKDLESVVLPSLKIYITKIYITDIKNLTTAGENYGSILLSVNIVIENGKTETIKAVAKAVPKNDFIKNFFMSSLTFKKELYFYQNVIPALKKFQTDQGMKELVDFTAEFYGGRLTLDSNQQEYADEDAVILMENLKVSGYQTMERTVGFDFDTTCLIIKNIAQFHAVPIAMRIKNPSTFMELIKPYLHHTDLFTQSMPEEMQNSLTEDIIKLASENPQCAPYVKALKRKCESCYRSGKNPKIGRELFTTITHNDIWVNNLLIKFDENGIPIGNKLVDYQFLNYDSLGKDLIFFLFDSVQNEVIKRKYDEILRIYHDTFISTLKRLNVDTTPYTYEKLLEELDFAANNTFAIGQTFAMLRPIFAVKESVNEVENLRDDNILQYKEPTKLHKEKLYMLVEEFVKRKWI</sequence>
<dbReference type="SUPFAM" id="SSF56112">
    <property type="entry name" value="Protein kinase-like (PK-like)"/>
    <property type="match status" value="1"/>
</dbReference>
<dbReference type="PANTHER" id="PTHR11012">
    <property type="entry name" value="PROTEIN KINASE-LIKE DOMAIN-CONTAINING"/>
    <property type="match status" value="1"/>
</dbReference>
<dbReference type="Pfam" id="PF02958">
    <property type="entry name" value="EcKL"/>
    <property type="match status" value="1"/>
</dbReference>
<name>Q5FYF7_IPSPI</name>
<dbReference type="SMART" id="SM00587">
    <property type="entry name" value="CHK"/>
    <property type="match status" value="1"/>
</dbReference>
<dbReference type="InterPro" id="IPR011009">
    <property type="entry name" value="Kinase-like_dom_sf"/>
</dbReference>
<dbReference type="InterPro" id="IPR015897">
    <property type="entry name" value="CHK_kinase-like"/>
</dbReference>
<dbReference type="InterPro" id="IPR004119">
    <property type="entry name" value="EcKL"/>
</dbReference>
<accession>Q5FYF7</accession>
<evidence type="ECO:0000259" key="1">
    <source>
        <dbReference type="SMART" id="SM00587"/>
    </source>
</evidence>